<name>A0AAN8NMD1_9PEZI</name>
<organism evidence="3 4">
    <name type="scientific">Orbilia javanica</name>
    <dbReference type="NCBI Taxonomy" id="47235"/>
    <lineage>
        <taxon>Eukaryota</taxon>
        <taxon>Fungi</taxon>
        <taxon>Dikarya</taxon>
        <taxon>Ascomycota</taxon>
        <taxon>Pezizomycotina</taxon>
        <taxon>Orbiliomycetes</taxon>
        <taxon>Orbiliales</taxon>
        <taxon>Orbiliaceae</taxon>
        <taxon>Orbilia</taxon>
    </lineage>
</organism>
<accession>A0AAN8NMD1</accession>
<keyword evidence="4" id="KW-1185">Reference proteome</keyword>
<dbReference type="SUPFAM" id="SSF51445">
    <property type="entry name" value="(Trans)glycosidases"/>
    <property type="match status" value="1"/>
</dbReference>
<proteinExistence type="predicted"/>
<evidence type="ECO:0000313" key="4">
    <source>
        <dbReference type="Proteomes" id="UP001313282"/>
    </source>
</evidence>
<reference evidence="3 4" key="1">
    <citation type="submission" date="2019-10" db="EMBL/GenBank/DDBJ databases">
        <authorList>
            <person name="Palmer J.M."/>
        </authorList>
    </citation>
    <scope>NUCLEOTIDE SEQUENCE [LARGE SCALE GENOMIC DNA]</scope>
    <source>
        <strain evidence="3 4">TWF718</strain>
    </source>
</reference>
<protein>
    <recommendedName>
        <fullName evidence="2">Beta-glucuronidase C-terminal domain-containing protein</fullName>
    </recommendedName>
</protein>
<comment type="caution">
    <text evidence="3">The sequence shown here is derived from an EMBL/GenBank/DDBJ whole genome shotgun (WGS) entry which is preliminary data.</text>
</comment>
<feature type="chain" id="PRO_5043027252" description="Beta-glucuronidase C-terminal domain-containing protein" evidence="1">
    <location>
        <begin position="28"/>
        <end position="718"/>
    </location>
</feature>
<keyword evidence="1" id="KW-0732">Signal</keyword>
<dbReference type="AlphaFoldDB" id="A0AAN8NMD1"/>
<dbReference type="InterPro" id="IPR017853">
    <property type="entry name" value="GH"/>
</dbReference>
<evidence type="ECO:0000256" key="1">
    <source>
        <dbReference type="SAM" id="SignalP"/>
    </source>
</evidence>
<feature type="domain" description="Beta-glucuronidase C-terminal" evidence="2">
    <location>
        <begin position="599"/>
        <end position="711"/>
    </location>
</feature>
<sequence>MGLQHLLPSTILSLLCVNILFITESQAQLGNSAVINISPTLSNAAAASTMDSSFLGYSLEHNAVPNFAKSQIMVNLMNIWKSKTGVLPSVRIGGAAMDKTTYVPNFRTQPVMWVATPASEYWVGPSYFTLVKNYFPSDTRITFGLNLVNSTGNWSNSVQFAVEAKKNIPQVDLFEIGNEPDLYVGSNQRKKGWTGKEYAEEWKFVANRVKEVLPNAQFQPAVFASSLKDGFDLSSLIAAGINRNQYNIPSYSLHFYPQSACSSIPNLNNLVDHSLLGQLLQKFNPEIAAAESSGSRFTLAESNSVSCSGFNGVSDTFASALWLVDYALTAATKNIERIYFHNGPTTPYSLFIPRAASGLKAGIRPISFGVYFLAEALALPAQGSTTKFLVSPLSVPDDQSDIVVYGLYSNKVQKPDLDVIGTTTFVYTTAIPTTRAIVHTDKSQTLISVSTKMIIRSVSTSTRSSTSTRIVTVTKSTNTTKRTTVRMTSTTTRSSVSSGKTTIWRVTLVSTKTTTVTVPTTTQSRSTSRTVITSLSRSTFWTSQRTTITKTVERATPLLSTSYTTYTTNRAVTSTNTKATIKPQPTDIGDFPMNDGIFLARAVILNLSPHNTSDARVLSCRSCAGPSPAGYGSTGERSSTSVTLKGFQPNHRLKLIRLRGPGLNAKSGITVSGIIFNEDTGTLKNTAVPESVNVDKTGAVGFRISASEAVLLVDEKVV</sequence>
<dbReference type="PANTHER" id="PTHR36183">
    <property type="entry name" value="BETA-GLUCURONIDASE"/>
    <property type="match status" value="1"/>
</dbReference>
<dbReference type="PANTHER" id="PTHR36183:SF2">
    <property type="entry name" value="BETA-GLUCURONIDASE C-TERMINAL DOMAIN-CONTAINING PROTEIN"/>
    <property type="match status" value="1"/>
</dbReference>
<evidence type="ECO:0000259" key="2">
    <source>
        <dbReference type="Pfam" id="PF16862"/>
    </source>
</evidence>
<dbReference type="InterPro" id="IPR052974">
    <property type="entry name" value="GH79_Enzymes"/>
</dbReference>
<dbReference type="InterPro" id="IPR031728">
    <property type="entry name" value="GlcAase_C"/>
</dbReference>
<dbReference type="Proteomes" id="UP001313282">
    <property type="component" value="Unassembled WGS sequence"/>
</dbReference>
<feature type="signal peptide" evidence="1">
    <location>
        <begin position="1"/>
        <end position="27"/>
    </location>
</feature>
<evidence type="ECO:0000313" key="3">
    <source>
        <dbReference type="EMBL" id="KAK6331977.1"/>
    </source>
</evidence>
<gene>
    <name evidence="3" type="ORF">TWF718_002514</name>
</gene>
<dbReference type="EMBL" id="JAVHNR010000010">
    <property type="protein sequence ID" value="KAK6331977.1"/>
    <property type="molecule type" value="Genomic_DNA"/>
</dbReference>
<dbReference type="Gene3D" id="3.20.20.80">
    <property type="entry name" value="Glycosidases"/>
    <property type="match status" value="1"/>
</dbReference>
<dbReference type="Pfam" id="PF16862">
    <property type="entry name" value="Glyco_hydro_79C"/>
    <property type="match status" value="1"/>
</dbReference>